<name>A0AAN8XDG7_HALRR</name>
<gene>
    <name evidence="1" type="ORF">SK128_017496</name>
</gene>
<comment type="caution">
    <text evidence="1">The sequence shown here is derived from an EMBL/GenBank/DDBJ whole genome shotgun (WGS) entry which is preliminary data.</text>
</comment>
<accession>A0AAN8XDG7</accession>
<proteinExistence type="predicted"/>
<dbReference type="EMBL" id="JAXCGZ010006868">
    <property type="protein sequence ID" value="KAK7079488.1"/>
    <property type="molecule type" value="Genomic_DNA"/>
</dbReference>
<sequence length="55" mass="5969">LKTKNTQTSTFGPQRPNCLGLSSSVLFLFLCGRLANSSALVEDKLFNLLNTGHTN</sequence>
<dbReference type="AlphaFoldDB" id="A0AAN8XDG7"/>
<keyword evidence="2" id="KW-1185">Reference proteome</keyword>
<protein>
    <submittedName>
        <fullName evidence="1">Uncharacterized protein</fullName>
    </submittedName>
</protein>
<evidence type="ECO:0000313" key="1">
    <source>
        <dbReference type="EMBL" id="KAK7079488.1"/>
    </source>
</evidence>
<evidence type="ECO:0000313" key="2">
    <source>
        <dbReference type="Proteomes" id="UP001381693"/>
    </source>
</evidence>
<feature type="non-terminal residue" evidence="1">
    <location>
        <position position="1"/>
    </location>
</feature>
<dbReference type="Proteomes" id="UP001381693">
    <property type="component" value="Unassembled WGS sequence"/>
</dbReference>
<reference evidence="1 2" key="1">
    <citation type="submission" date="2023-11" db="EMBL/GenBank/DDBJ databases">
        <title>Halocaridina rubra genome assembly.</title>
        <authorList>
            <person name="Smith C."/>
        </authorList>
    </citation>
    <scope>NUCLEOTIDE SEQUENCE [LARGE SCALE GENOMIC DNA]</scope>
    <source>
        <strain evidence="1">EP-1</strain>
        <tissue evidence="1">Whole</tissue>
    </source>
</reference>
<organism evidence="1 2">
    <name type="scientific">Halocaridina rubra</name>
    <name type="common">Hawaiian red shrimp</name>
    <dbReference type="NCBI Taxonomy" id="373956"/>
    <lineage>
        <taxon>Eukaryota</taxon>
        <taxon>Metazoa</taxon>
        <taxon>Ecdysozoa</taxon>
        <taxon>Arthropoda</taxon>
        <taxon>Crustacea</taxon>
        <taxon>Multicrustacea</taxon>
        <taxon>Malacostraca</taxon>
        <taxon>Eumalacostraca</taxon>
        <taxon>Eucarida</taxon>
        <taxon>Decapoda</taxon>
        <taxon>Pleocyemata</taxon>
        <taxon>Caridea</taxon>
        <taxon>Atyoidea</taxon>
        <taxon>Atyidae</taxon>
        <taxon>Halocaridina</taxon>
    </lineage>
</organism>